<accession>A0A9N7U772</accession>
<dbReference type="AlphaFoldDB" id="A0A9N7U772"/>
<dbReference type="EMBL" id="CADEAL010000788">
    <property type="protein sequence ID" value="CAB1425247.1"/>
    <property type="molecule type" value="Genomic_DNA"/>
</dbReference>
<reference evidence="1" key="1">
    <citation type="submission" date="2020-03" db="EMBL/GenBank/DDBJ databases">
        <authorList>
            <person name="Weist P."/>
        </authorList>
    </citation>
    <scope>NUCLEOTIDE SEQUENCE</scope>
</reference>
<name>A0A9N7U772_PLEPL</name>
<sequence>MSLHVPLSLPREQLSAYHAAVSPATPPPPRRPALSLAPGKLMATLVRPVFPHRTDHEDDGVVLVTVQTPPPVMQQYRGAVGALGALVGAAPRAFGRQWLVLVKSSKWPGRVLPKPPASVQNQLTFRLAFLPLVLAALPAGGLLAAREKEAAALHRPGSTSPCARPPPDIKLGSLTGKCLMDSGVQDGPRPESSVYIRVMHVQHQLKQRRDFHQLV</sequence>
<evidence type="ECO:0000313" key="2">
    <source>
        <dbReference type="Proteomes" id="UP001153269"/>
    </source>
</evidence>
<dbReference type="Proteomes" id="UP001153269">
    <property type="component" value="Unassembled WGS sequence"/>
</dbReference>
<gene>
    <name evidence="1" type="ORF">PLEPLA_LOCUS13177</name>
</gene>
<comment type="caution">
    <text evidence="1">The sequence shown here is derived from an EMBL/GenBank/DDBJ whole genome shotgun (WGS) entry which is preliminary data.</text>
</comment>
<evidence type="ECO:0000313" key="1">
    <source>
        <dbReference type="EMBL" id="CAB1425247.1"/>
    </source>
</evidence>
<keyword evidence="2" id="KW-1185">Reference proteome</keyword>
<protein>
    <submittedName>
        <fullName evidence="1">Uncharacterized protein</fullName>
    </submittedName>
</protein>
<proteinExistence type="predicted"/>
<organism evidence="1 2">
    <name type="scientific">Pleuronectes platessa</name>
    <name type="common">European plaice</name>
    <dbReference type="NCBI Taxonomy" id="8262"/>
    <lineage>
        <taxon>Eukaryota</taxon>
        <taxon>Metazoa</taxon>
        <taxon>Chordata</taxon>
        <taxon>Craniata</taxon>
        <taxon>Vertebrata</taxon>
        <taxon>Euteleostomi</taxon>
        <taxon>Actinopterygii</taxon>
        <taxon>Neopterygii</taxon>
        <taxon>Teleostei</taxon>
        <taxon>Neoteleostei</taxon>
        <taxon>Acanthomorphata</taxon>
        <taxon>Carangaria</taxon>
        <taxon>Pleuronectiformes</taxon>
        <taxon>Pleuronectoidei</taxon>
        <taxon>Pleuronectidae</taxon>
        <taxon>Pleuronectes</taxon>
    </lineage>
</organism>